<dbReference type="PANTHER" id="PTHR36681">
    <property type="entry name" value="NUCLEAR GTPASE, GERMINAL CENTER-ASSOCIATED, TANDEM DUPLICATE 3"/>
    <property type="match status" value="1"/>
</dbReference>
<feature type="region of interest" description="Disordered" evidence="3">
    <location>
        <begin position="1067"/>
        <end position="1243"/>
    </location>
</feature>
<dbReference type="Gene3D" id="3.80.10.10">
    <property type="entry name" value="Ribonuclease Inhibitor"/>
    <property type="match status" value="4"/>
</dbReference>
<dbReference type="STRING" id="2512241.A0A553HM15"/>
<feature type="compositionally biased region" description="Low complexity" evidence="3">
    <location>
        <begin position="1466"/>
        <end position="1493"/>
    </location>
</feature>
<dbReference type="SMART" id="SM00364">
    <property type="entry name" value="LRR_BAC"/>
    <property type="match status" value="8"/>
</dbReference>
<dbReference type="EMBL" id="VFLP01000076">
    <property type="protein sequence ID" value="TRX89003.1"/>
    <property type="molecule type" value="Genomic_DNA"/>
</dbReference>
<feature type="region of interest" description="Disordered" evidence="3">
    <location>
        <begin position="1948"/>
        <end position="2017"/>
    </location>
</feature>
<dbReference type="InterPro" id="IPR001611">
    <property type="entry name" value="Leu-rich_rpt"/>
</dbReference>
<evidence type="ECO:0000313" key="5">
    <source>
        <dbReference type="EMBL" id="TRX89003.1"/>
    </source>
</evidence>
<dbReference type="PROSITE" id="PS51450">
    <property type="entry name" value="LRR"/>
    <property type="match status" value="2"/>
</dbReference>
<feature type="compositionally biased region" description="Polar residues" evidence="3">
    <location>
        <begin position="1443"/>
        <end position="1457"/>
    </location>
</feature>
<feature type="compositionally biased region" description="Basic and acidic residues" evidence="3">
    <location>
        <begin position="419"/>
        <end position="432"/>
    </location>
</feature>
<evidence type="ECO:0000256" key="1">
    <source>
        <dbReference type="ARBA" id="ARBA00022614"/>
    </source>
</evidence>
<feature type="compositionally biased region" description="Acidic residues" evidence="3">
    <location>
        <begin position="1228"/>
        <end position="1239"/>
    </location>
</feature>
<feature type="compositionally biased region" description="Polar residues" evidence="3">
    <location>
        <begin position="1114"/>
        <end position="1137"/>
    </location>
</feature>
<feature type="compositionally biased region" description="Basic and acidic residues" evidence="3">
    <location>
        <begin position="938"/>
        <end position="947"/>
    </location>
</feature>
<feature type="compositionally biased region" description="Polar residues" evidence="3">
    <location>
        <begin position="1358"/>
        <end position="1377"/>
    </location>
</feature>
<feature type="region of interest" description="Disordered" evidence="3">
    <location>
        <begin position="920"/>
        <end position="1009"/>
    </location>
</feature>
<reference evidence="6" key="1">
    <citation type="submission" date="2019-06" db="EMBL/GenBank/DDBJ databases">
        <title>Draft genome sequence of the griseofulvin-producing fungus Xylaria cubensis strain G536.</title>
        <authorList>
            <person name="Mead M.E."/>
            <person name="Raja H.A."/>
            <person name="Steenwyk J.L."/>
            <person name="Knowles S.L."/>
            <person name="Oberlies N.H."/>
            <person name="Rokas A."/>
        </authorList>
    </citation>
    <scope>NUCLEOTIDE SEQUENCE [LARGE SCALE GENOMIC DNA]</scope>
    <source>
        <strain evidence="6">G536</strain>
    </source>
</reference>
<feature type="compositionally biased region" description="Polar residues" evidence="3">
    <location>
        <begin position="1949"/>
        <end position="1959"/>
    </location>
</feature>
<feature type="compositionally biased region" description="Low complexity" evidence="3">
    <location>
        <begin position="1980"/>
        <end position="1995"/>
    </location>
</feature>
<accession>A0A553HM15</accession>
<proteinExistence type="predicted"/>
<organism evidence="5 6">
    <name type="scientific">Xylaria flabelliformis</name>
    <dbReference type="NCBI Taxonomy" id="2512241"/>
    <lineage>
        <taxon>Eukaryota</taxon>
        <taxon>Fungi</taxon>
        <taxon>Dikarya</taxon>
        <taxon>Ascomycota</taxon>
        <taxon>Pezizomycotina</taxon>
        <taxon>Sordariomycetes</taxon>
        <taxon>Xylariomycetidae</taxon>
        <taxon>Xylariales</taxon>
        <taxon>Xylariaceae</taxon>
        <taxon>Xylaria</taxon>
    </lineage>
</organism>
<feature type="compositionally biased region" description="Low complexity" evidence="3">
    <location>
        <begin position="1091"/>
        <end position="1113"/>
    </location>
</feature>
<dbReference type="InterPro" id="IPR045063">
    <property type="entry name" value="Dynamin_N"/>
</dbReference>
<dbReference type="Gene3D" id="3.40.50.300">
    <property type="entry name" value="P-loop containing nucleotide triphosphate hydrolases"/>
    <property type="match status" value="1"/>
</dbReference>
<dbReference type="InterPro" id="IPR032675">
    <property type="entry name" value="LRR_dom_sf"/>
</dbReference>
<dbReference type="InterPro" id="IPR027417">
    <property type="entry name" value="P-loop_NTPase"/>
</dbReference>
<dbReference type="SUPFAM" id="SSF52058">
    <property type="entry name" value="L domain-like"/>
    <property type="match status" value="2"/>
</dbReference>
<feature type="domain" description="Dynamin N-terminal" evidence="4">
    <location>
        <begin position="110"/>
        <end position="355"/>
    </location>
</feature>
<keyword evidence="6" id="KW-1185">Reference proteome</keyword>
<feature type="compositionally biased region" description="Basic and acidic residues" evidence="3">
    <location>
        <begin position="990"/>
        <end position="1009"/>
    </location>
</feature>
<feature type="compositionally biased region" description="Polar residues" evidence="3">
    <location>
        <begin position="1528"/>
        <end position="1544"/>
    </location>
</feature>
<comment type="caution">
    <text evidence="5">The sequence shown here is derived from an EMBL/GenBank/DDBJ whole genome shotgun (WGS) entry which is preliminary data.</text>
</comment>
<feature type="compositionally biased region" description="Polar residues" evidence="3">
    <location>
        <begin position="1389"/>
        <end position="1400"/>
    </location>
</feature>
<dbReference type="Proteomes" id="UP000319160">
    <property type="component" value="Unassembled WGS sequence"/>
</dbReference>
<dbReference type="OrthoDB" id="676979at2759"/>
<evidence type="ECO:0000256" key="2">
    <source>
        <dbReference type="ARBA" id="ARBA00022737"/>
    </source>
</evidence>
<feature type="region of interest" description="Disordered" evidence="3">
    <location>
        <begin position="1259"/>
        <end position="1565"/>
    </location>
</feature>
<protein>
    <recommendedName>
        <fullName evidence="4">Dynamin N-terminal domain-containing protein</fullName>
    </recommendedName>
</protein>
<evidence type="ECO:0000259" key="4">
    <source>
        <dbReference type="Pfam" id="PF00350"/>
    </source>
</evidence>
<evidence type="ECO:0000256" key="3">
    <source>
        <dbReference type="SAM" id="MobiDB-lite"/>
    </source>
</evidence>
<dbReference type="PANTHER" id="PTHR36681:SF3">
    <property type="entry name" value="NUCLEAR GTPASE, GERMINAL CENTER-ASSOCIATED, TANDEM DUPLICATE 3"/>
    <property type="match status" value="1"/>
</dbReference>
<feature type="compositionally biased region" description="Acidic residues" evidence="3">
    <location>
        <begin position="979"/>
        <end position="989"/>
    </location>
</feature>
<gene>
    <name evidence="5" type="ORF">FHL15_010125</name>
</gene>
<feature type="compositionally biased region" description="Polar residues" evidence="3">
    <location>
        <begin position="1208"/>
        <end position="1221"/>
    </location>
</feature>
<feature type="compositionally biased region" description="Acidic residues" evidence="3">
    <location>
        <begin position="1968"/>
        <end position="1978"/>
    </location>
</feature>
<name>A0A553HM15_9PEZI</name>
<dbReference type="SMART" id="SM00369">
    <property type="entry name" value="LRR_TYP"/>
    <property type="match status" value="6"/>
</dbReference>
<dbReference type="InterPro" id="IPR003591">
    <property type="entry name" value="Leu-rich_rpt_typical-subtyp"/>
</dbReference>
<sequence>MSEGKTAIRIKVQSGPGCQGTTTSGNIKNFVWTDCSETDARRRLMIKEQALEVGLKCCAQLIDSIEGGFNNIAKHSKQSAELIWSSENRTEWITQCQEIRKAHGDFRVLVGVAGATGSGKTSALNALLGFQEMLPTNNEEAATAVQCKVAFNHDTRPEYAFRCHVTFQSKKALETKLEQFFRDLKLKGDLEASHNGSSEDEEGLRELESMLRPTREMINIVFGLQDDQIEKLGLDGVLKSNPEALELLGTVKKYNSGSADEISKAMKPYMDSTAASHSLSEASFAAWPLIEQVELFVRSDILRNGVVLVDLPGLGDAVESRALVAERSFHQLTSTMIVTQATRAADNSTAVNLMSKHHEMAMMMDGKFQKETFCVCLSQIDQIDRRAALRKPGAKANTDLQNWLEEEEKQKLNLKAKLQEQKRAKRTMEKLRKAVRKPQKQLDKKPTDLAKESAAKAALHMLKREKRAQKLLITNVSQEISSCKRRLVELDGAIVFACIQARNRYLRERIGSDFRKRQARLVTMTPGMKGAYDSRVAVCPTSARAFWKCNHEFKKATGFPSAPYTGIPALAGWIRNSTIPKREAHVDGLLNRLQAQYNTLQLWSKDKCKLSNASITKESFEEDILVDALNKMRKSLADYWPLLIDAVNKLNPLHDKQDAINQCPSLCAEAVRGWAYKKPDDKASNDKVHWTTYQASLSRSGGSSNIMFATIVKDWNQFLNHDIPSLTDTAGPVIDRIWDEFNENLRTSVKLREPRLLPELESEKSSLDNLKNLTKDRISEALRQVSDHAAKSHPLVKDRVHSEWHKPFQDALEIKGVGSHTARQKLLLGFAADRSKKMFKTTYTDLKRKLQEGFGRLPPELESVSKSATRELTRYISTLLDKLLEPKDLALKMEAVTEEKARIRHSVQTMLSDWTVEWKNPTLTGETDDDVTYQQIPEEYRHTKTEVEQLEDDDSELDSKSKAELDSDSDSDSSSTSIGDDEDAQDEDLLGDKNGEKMETDEVGSRDTNARFGTLKGLFSVPKHRRQQGLCVALTHLSALTRVLRALKHDEHDLWLTTILSPPDVVPVRMEENHPSGATTPARATSGIPKPSSRLPLPRSSLLPTPATTTTRAQQKLNVPSSNTPRAPLAQSSSTAGSLRAPRLRSTASRERINASATLPRSYKSALPSASSHTTAKDTGSKNVNARLPKRQPLSTDSPFKIPLATSRRPSSHFSHGTQLSPVLVEDPSSEDGISEDIPELPPLTRPVVENLTFDALLADSGKPRPSLSERTIETLSNLPSSPAGKRRGSNLFDASGSRRPPSKGGIASRPGSRPGSSYQSDGNGPLSRPSSSSSSLDRAYNSLRASTNSYKPPLPTVQGTPSKRISNFGFSATTPEPKTAPKIAHRPSMNNLPRASLSASMGPRTPSPEKHPEISISKYGSRALAARPAKARGSVTGLFKKPSTSSLKNDQPSSDLSPAPLRKMSLASAKSSGTSSESRNLSSPSTASTAPTINSLEEPPSSSRKSSAALRDQIAKAKAAKRAANRQVPSTTSAAVNSSSIPTDDTFDTGLSDDPFGQKRFEDSNRKVMQSRIGTARVSGRLNIAAMGLKEIPEEVLKMYDLESIGRTDGAWAESVDLTRLIAADNELETIDDSIFPDVDPHDLNSDDVDDRGRIFWGLESADLHNNMLISLPMGLRRLHQLTSLNLTSNKLTNNCLEIISQCTTLRDLKLGSNLLYGSIEDLFNLENLEILDLHGNSISVLPSDIDRMKRLRILNLDENALESLPFRSLSALPLCELHVRKNKLAGTLIESGVESLSQLQILDCSSNQLIHLISPDAKEPPSLPSLHQLTVSMNRLKSLPDMSSWDSILTINADDNSISAFPEGFTSRHTLRHAGLSGNDIRVMPPEIARMDSLAMLRITGNPLRDKKFTSLTTEELKDALLARLGPLPGDEVGGVHSFANGIDSIGANNNGTQVATPTAPARYGDDEDGQSESDDFATPPTSAPHSPARSRSQTLSSQTWPVKPGGILDRSNTQSSSLHPVVCSKIAAVESVRDVRLHHNTFTQFPNSLSFFSDTITSLSMSHNQLTGESWLTEQLDLTALRELNLQSNFCTSLSPLMTYLCAPNLEKLDVSLNRIVRLPALREVFPSLTVLLISNNRLEGLDPDTIQGMKIVDASNNEIPHLNPRIGLLGLDRLDVMGNRFRVPRWNVLERGTEATLRWLRGRVPVAEMAEWRAKGGATEDDSSNEVD</sequence>
<dbReference type="SUPFAM" id="SSF52540">
    <property type="entry name" value="P-loop containing nucleoside triphosphate hydrolases"/>
    <property type="match status" value="1"/>
</dbReference>
<feature type="region of interest" description="Disordered" evidence="3">
    <location>
        <begin position="419"/>
        <end position="448"/>
    </location>
</feature>
<keyword evidence="1" id="KW-0433">Leucine-rich repeat</keyword>
<keyword evidence="2" id="KW-0677">Repeat</keyword>
<evidence type="ECO:0000313" key="6">
    <source>
        <dbReference type="Proteomes" id="UP000319160"/>
    </source>
</evidence>
<dbReference type="Pfam" id="PF00350">
    <property type="entry name" value="Dynamin_N"/>
    <property type="match status" value="1"/>
</dbReference>